<reference evidence="1 2" key="1">
    <citation type="submission" date="2016-07" db="EMBL/GenBank/DDBJ databases">
        <title>Genome analysis of Flavihumibacter stibioxidans YS-17.</title>
        <authorList>
            <person name="Shi K."/>
            <person name="Han Y."/>
            <person name="Wang G."/>
        </authorList>
    </citation>
    <scope>NUCLEOTIDE SEQUENCE [LARGE SCALE GENOMIC DNA]</scope>
    <source>
        <strain evidence="1 2">YS-17</strain>
    </source>
</reference>
<dbReference type="RefSeq" id="WP_187255721.1">
    <property type="nucleotide sequence ID" value="NZ_JBHULF010000006.1"/>
</dbReference>
<sequence length="65" mass="7426">MKTYVSYVIQDDKGHVHKADVVETQSPPYTFNSDPQVAAVMEWAEEKKKALPQNQELIITGMYKV</sequence>
<dbReference type="EMBL" id="MBUA01000001">
    <property type="protein sequence ID" value="MBC6490418.1"/>
    <property type="molecule type" value="Genomic_DNA"/>
</dbReference>
<evidence type="ECO:0000313" key="1">
    <source>
        <dbReference type="EMBL" id="MBC6490418.1"/>
    </source>
</evidence>
<organism evidence="1 2">
    <name type="scientific">Flavihumibacter stibioxidans</name>
    <dbReference type="NCBI Taxonomy" id="1834163"/>
    <lineage>
        <taxon>Bacteria</taxon>
        <taxon>Pseudomonadati</taxon>
        <taxon>Bacteroidota</taxon>
        <taxon>Chitinophagia</taxon>
        <taxon>Chitinophagales</taxon>
        <taxon>Chitinophagaceae</taxon>
        <taxon>Flavihumibacter</taxon>
    </lineage>
</organism>
<evidence type="ECO:0008006" key="3">
    <source>
        <dbReference type="Google" id="ProtNLM"/>
    </source>
</evidence>
<gene>
    <name evidence="1" type="ORF">BC349_05545</name>
</gene>
<comment type="caution">
    <text evidence="1">The sequence shown here is derived from an EMBL/GenBank/DDBJ whole genome shotgun (WGS) entry which is preliminary data.</text>
</comment>
<dbReference type="Proteomes" id="UP000765802">
    <property type="component" value="Unassembled WGS sequence"/>
</dbReference>
<proteinExistence type="predicted"/>
<name>A0ABR7M720_9BACT</name>
<protein>
    <recommendedName>
        <fullName evidence="3">TonB C-terminal domain-containing protein</fullName>
    </recommendedName>
</protein>
<accession>A0ABR7M720</accession>
<keyword evidence="2" id="KW-1185">Reference proteome</keyword>
<evidence type="ECO:0000313" key="2">
    <source>
        <dbReference type="Proteomes" id="UP000765802"/>
    </source>
</evidence>